<dbReference type="Proteomes" id="UP000308508">
    <property type="component" value="Unassembled WGS sequence"/>
</dbReference>
<feature type="chain" id="PRO_5024390525" evidence="1">
    <location>
        <begin position="27"/>
        <end position="161"/>
    </location>
</feature>
<organism evidence="3 4">
    <name type="scientific">Thermomonas fusca</name>
    <dbReference type="NCBI Taxonomy" id="215690"/>
    <lineage>
        <taxon>Bacteria</taxon>
        <taxon>Pseudomonadati</taxon>
        <taxon>Pseudomonadota</taxon>
        <taxon>Gammaproteobacteria</taxon>
        <taxon>Lysobacterales</taxon>
        <taxon>Lysobacteraceae</taxon>
        <taxon>Thermomonas</taxon>
    </lineage>
</organism>
<evidence type="ECO:0000256" key="1">
    <source>
        <dbReference type="SAM" id="SignalP"/>
    </source>
</evidence>
<proteinExistence type="predicted"/>
<feature type="signal peptide" evidence="1">
    <location>
        <begin position="1"/>
        <end position="26"/>
    </location>
</feature>
<sequence>MNKSQDKLFLKIVFLFFFCAASFAQAPPPGRGPCPVGAPVNGSCGSPSNQGHSTPPAEYWQDRFGAMAVSPRGELIVIEGQRSARRAKRLVLDDCGKDCILLMEVRNACQVLLKAPLGDVAAGGGTISVAIDKARAQCTAAGNPTCETIFYQGCSLPVRIH</sequence>
<protein>
    <submittedName>
        <fullName evidence="3">DUF4189 domain-containing protein</fullName>
    </submittedName>
</protein>
<reference evidence="3 4" key="1">
    <citation type="submission" date="2019-04" db="EMBL/GenBank/DDBJ databases">
        <authorList>
            <person name="Grouzdev D.S."/>
            <person name="Nazina T.N."/>
        </authorList>
    </citation>
    <scope>NUCLEOTIDE SEQUENCE [LARGE SCALE GENOMIC DNA]</scope>
    <source>
        <strain evidence="3 4">SHC 3-19</strain>
    </source>
</reference>
<comment type="caution">
    <text evidence="3">The sequence shown here is derived from an EMBL/GenBank/DDBJ whole genome shotgun (WGS) entry which is preliminary data.</text>
</comment>
<keyword evidence="1" id="KW-0732">Signal</keyword>
<accession>A0A5R9PBK3</accession>
<dbReference type="InterPro" id="IPR025240">
    <property type="entry name" value="DUF4189"/>
</dbReference>
<keyword evidence="4" id="KW-1185">Reference proteome</keyword>
<evidence type="ECO:0000313" key="4">
    <source>
        <dbReference type="Proteomes" id="UP000308508"/>
    </source>
</evidence>
<dbReference type="EMBL" id="SROY01000007">
    <property type="protein sequence ID" value="TLX20855.1"/>
    <property type="molecule type" value="Genomic_DNA"/>
</dbReference>
<evidence type="ECO:0000259" key="2">
    <source>
        <dbReference type="Pfam" id="PF13827"/>
    </source>
</evidence>
<gene>
    <name evidence="3" type="ORF">E5S66_12775</name>
</gene>
<dbReference type="AlphaFoldDB" id="A0A5R9PBK3"/>
<name>A0A5R9PBK3_9GAMM</name>
<evidence type="ECO:0000313" key="3">
    <source>
        <dbReference type="EMBL" id="TLX20855.1"/>
    </source>
</evidence>
<dbReference type="Pfam" id="PF13827">
    <property type="entry name" value="DUF4189"/>
    <property type="match status" value="1"/>
</dbReference>
<feature type="domain" description="DUF4189" evidence="2">
    <location>
        <begin position="64"/>
        <end position="149"/>
    </location>
</feature>